<dbReference type="EMBL" id="JACXVP010000004">
    <property type="protein sequence ID" value="KAG5610889.1"/>
    <property type="molecule type" value="Genomic_DNA"/>
</dbReference>
<dbReference type="Proteomes" id="UP000824120">
    <property type="component" value="Chromosome 4"/>
</dbReference>
<dbReference type="OrthoDB" id="71549at2759"/>
<dbReference type="PANTHER" id="PTHR18896">
    <property type="entry name" value="PHOSPHOLIPASE D"/>
    <property type="match status" value="1"/>
</dbReference>
<reference evidence="3 4" key="1">
    <citation type="submission" date="2020-09" db="EMBL/GenBank/DDBJ databases">
        <title>De no assembly of potato wild relative species, Solanum commersonii.</title>
        <authorList>
            <person name="Cho K."/>
        </authorList>
    </citation>
    <scope>NUCLEOTIDE SEQUENCE [LARGE SCALE GENOMIC DNA]</scope>
    <source>
        <strain evidence="3">LZ3.2</strain>
        <tissue evidence="3">Leaf</tissue>
    </source>
</reference>
<dbReference type="AlphaFoldDB" id="A0A9J5ZDG0"/>
<dbReference type="GO" id="GO:0005886">
    <property type="term" value="C:plasma membrane"/>
    <property type="evidence" value="ECO:0007669"/>
    <property type="project" value="TreeGrafter"/>
</dbReference>
<evidence type="ECO:0000256" key="1">
    <source>
        <dbReference type="ARBA" id="ARBA00022737"/>
    </source>
</evidence>
<name>A0A9J5ZDG0_SOLCO</name>
<organism evidence="3 4">
    <name type="scientific">Solanum commersonii</name>
    <name type="common">Commerson's wild potato</name>
    <name type="synonym">Commerson's nightshade</name>
    <dbReference type="NCBI Taxonomy" id="4109"/>
    <lineage>
        <taxon>Eukaryota</taxon>
        <taxon>Viridiplantae</taxon>
        <taxon>Streptophyta</taxon>
        <taxon>Embryophyta</taxon>
        <taxon>Tracheophyta</taxon>
        <taxon>Spermatophyta</taxon>
        <taxon>Magnoliopsida</taxon>
        <taxon>eudicotyledons</taxon>
        <taxon>Gunneridae</taxon>
        <taxon>Pentapetalae</taxon>
        <taxon>asterids</taxon>
        <taxon>lamiids</taxon>
        <taxon>Solanales</taxon>
        <taxon>Solanaceae</taxon>
        <taxon>Solanoideae</taxon>
        <taxon>Solaneae</taxon>
        <taxon>Solanum</taxon>
    </lineage>
</organism>
<sequence>MFTHHQMTIVVDTEIPIGMSHKRMIVSFLVVLIFGTIHKHDFYQPSFPGSSIAKDGPREPWHDIHCRL</sequence>
<evidence type="ECO:0000256" key="2">
    <source>
        <dbReference type="ARBA" id="ARBA00023098"/>
    </source>
</evidence>
<proteinExistence type="predicted"/>
<keyword evidence="4" id="KW-1185">Reference proteome</keyword>
<gene>
    <name evidence="3" type="ORF">H5410_022170</name>
</gene>
<dbReference type="GO" id="GO:0009395">
    <property type="term" value="P:phospholipid catabolic process"/>
    <property type="evidence" value="ECO:0007669"/>
    <property type="project" value="TreeGrafter"/>
</dbReference>
<dbReference type="InterPro" id="IPR015679">
    <property type="entry name" value="PLipase_D_fam"/>
</dbReference>
<dbReference type="GO" id="GO:0004630">
    <property type="term" value="F:phospholipase D activity"/>
    <property type="evidence" value="ECO:0007669"/>
    <property type="project" value="TreeGrafter"/>
</dbReference>
<evidence type="ECO:0000313" key="4">
    <source>
        <dbReference type="Proteomes" id="UP000824120"/>
    </source>
</evidence>
<dbReference type="PANTHER" id="PTHR18896:SF169">
    <property type="entry name" value="PHOSPHOLIPASE D"/>
    <property type="match status" value="1"/>
</dbReference>
<protein>
    <submittedName>
        <fullName evidence="3">Uncharacterized protein</fullName>
    </submittedName>
</protein>
<keyword evidence="1" id="KW-0677">Repeat</keyword>
<keyword evidence="2" id="KW-0443">Lipid metabolism</keyword>
<comment type="caution">
    <text evidence="3">The sequence shown here is derived from an EMBL/GenBank/DDBJ whole genome shotgun (WGS) entry which is preliminary data.</text>
</comment>
<evidence type="ECO:0000313" key="3">
    <source>
        <dbReference type="EMBL" id="KAG5610889.1"/>
    </source>
</evidence>
<accession>A0A9J5ZDG0</accession>